<reference evidence="1 2" key="1">
    <citation type="submission" date="2024-09" db="EMBL/GenBank/DDBJ databases">
        <authorList>
            <person name="Sun Q."/>
            <person name="Mori K."/>
        </authorList>
    </citation>
    <scope>NUCLEOTIDE SEQUENCE [LARGE SCALE GENOMIC DNA]</scope>
    <source>
        <strain evidence="1 2">NCAIM B.01794</strain>
    </source>
</reference>
<organism evidence="1 2">
    <name type="scientific">Azorhizophilus paspali</name>
    <name type="common">Azotobacter paspali</name>
    <dbReference type="NCBI Taxonomy" id="69963"/>
    <lineage>
        <taxon>Bacteria</taxon>
        <taxon>Pseudomonadati</taxon>
        <taxon>Pseudomonadota</taxon>
        <taxon>Gammaproteobacteria</taxon>
        <taxon>Pseudomonadales</taxon>
        <taxon>Pseudomonadaceae</taxon>
        <taxon>Azorhizophilus</taxon>
    </lineage>
</organism>
<dbReference type="Proteomes" id="UP001589891">
    <property type="component" value="Unassembled WGS sequence"/>
</dbReference>
<evidence type="ECO:0000313" key="1">
    <source>
        <dbReference type="EMBL" id="MFC0708648.1"/>
    </source>
</evidence>
<proteinExistence type="predicted"/>
<sequence>MLCINGFHISKDTVAAAIASGISAVSFPGGQGAWHWHLNFARPLMVTQSSGLLLPPLPVTVNQLTPSCLHSSVHHLDQPLNLIGRNRPGAVDQRYQSLAHDGAISSLLAIEKAIKAMRLHLADEPWDEHLAWIDAELNRLWEVRGAFPGMGALPGLN</sequence>
<keyword evidence="2" id="KW-1185">Reference proteome</keyword>
<dbReference type="RefSeq" id="WP_376942813.1">
    <property type="nucleotide sequence ID" value="NZ_CP171449.1"/>
</dbReference>
<dbReference type="EMBL" id="JBHLSS010000023">
    <property type="protein sequence ID" value="MFC0708648.1"/>
    <property type="molecule type" value="Genomic_DNA"/>
</dbReference>
<gene>
    <name evidence="1" type="ORF">ACFFGX_03235</name>
</gene>
<protein>
    <submittedName>
        <fullName evidence="1">Uncharacterized protein</fullName>
    </submittedName>
</protein>
<accession>A0ABV6SHG1</accession>
<evidence type="ECO:0000313" key="2">
    <source>
        <dbReference type="Proteomes" id="UP001589891"/>
    </source>
</evidence>
<name>A0ABV6SHG1_AZOPA</name>
<comment type="caution">
    <text evidence="1">The sequence shown here is derived from an EMBL/GenBank/DDBJ whole genome shotgun (WGS) entry which is preliminary data.</text>
</comment>